<organism evidence="1 2">
    <name type="scientific">Candidatus Cytomitobacter primus</name>
    <dbReference type="NCBI Taxonomy" id="2066024"/>
    <lineage>
        <taxon>Bacteria</taxon>
        <taxon>Pseudomonadati</taxon>
        <taxon>Pseudomonadota</taxon>
        <taxon>Alphaproteobacteria</taxon>
        <taxon>Holosporales</taxon>
        <taxon>Holosporaceae</taxon>
        <taxon>Candidatus Cytomitobacter</taxon>
    </lineage>
</organism>
<dbReference type="RefSeq" id="WP_148971689.1">
    <property type="nucleotide sequence ID" value="NZ_CP043316.1"/>
</dbReference>
<dbReference type="Proteomes" id="UP000325004">
    <property type="component" value="Chromosome"/>
</dbReference>
<dbReference type="EMBL" id="CP043316">
    <property type="protein sequence ID" value="QEK38568.1"/>
    <property type="molecule type" value="Genomic_DNA"/>
</dbReference>
<keyword evidence="2" id="KW-1185">Reference proteome</keyword>
<gene>
    <name evidence="1" type="ORF">FZC34_01425</name>
</gene>
<dbReference type="OrthoDB" id="9783597at2"/>
<evidence type="ECO:0000313" key="2">
    <source>
        <dbReference type="Proteomes" id="UP000325004"/>
    </source>
</evidence>
<accession>A0A5C0UET8</accession>
<evidence type="ECO:0000313" key="1">
    <source>
        <dbReference type="EMBL" id="QEK38568.1"/>
    </source>
</evidence>
<name>A0A5C0UET8_9PROT</name>
<protein>
    <submittedName>
        <fullName evidence="1">Uncharacterized protein</fullName>
    </submittedName>
</protein>
<sequence length="296" mass="34881">MQFSKKLIILLSHFPFFKKNTEDRNIARVIADVVHDKNCYKSKSNLNKCILDLITTKKYEINRLAQSAKTDTVKRFIYKYNANKRNLEKSNMIGEVYPKHRKYDKAILLYDEDQNIEVFRAKLIFLETLHSKGYSWDKIDIIVSSKMKNYSFETLSILNNKSKKLPINTNIKIDKSSYKPSNDLEIVKYILEQMKISPALSKQINFYVKQESINQLMENWIEDNYNTKAIDIQINPTIPYYKSKWNTYSNYDANKIEVIGGEGVTDSESPIRLYKNAELILSNIGMYYSNLYKYHF</sequence>
<dbReference type="AlphaFoldDB" id="A0A5C0UET8"/>
<dbReference type="KEGG" id="cpri:FZC34_01425"/>
<proteinExistence type="predicted"/>
<reference evidence="1 2" key="1">
    <citation type="submission" date="2019-08" db="EMBL/GenBank/DDBJ databases">
        <title>Highly reduced genomes of protist endosymbionts show evolutionary convergence.</title>
        <authorList>
            <person name="George E."/>
            <person name="Husnik F."/>
            <person name="Tashyreva D."/>
            <person name="Prokopchuk G."/>
            <person name="Horak A."/>
            <person name="Kwong W.K."/>
            <person name="Lukes J."/>
            <person name="Keeling P.J."/>
        </authorList>
    </citation>
    <scope>NUCLEOTIDE SEQUENCE [LARGE SCALE GENOMIC DNA]</scope>
    <source>
        <strain evidence="1">1604LC</strain>
    </source>
</reference>